<protein>
    <submittedName>
        <fullName evidence="1">Uncharacterized protein</fullName>
    </submittedName>
</protein>
<sequence length="147" mass="17827">MKLNKIRNIEIAKEKYEWVNDVKIKVDYKKWVEFIDNNQDYFIWDENTKSGIHLRENMDKVPKNFRVPLSSISKTKAHSNYNEKEEYYETRILYHKEFGIIIIKFENKPKRRDVEIFIEMAEYLEAYLLIDGTKIITREDLDNGEIV</sequence>
<organism evidence="1 2">
    <name type="scientific">Tenacibaculum lutimaris</name>
    <dbReference type="NCBI Taxonomy" id="285258"/>
    <lineage>
        <taxon>Bacteria</taxon>
        <taxon>Pseudomonadati</taxon>
        <taxon>Bacteroidota</taxon>
        <taxon>Flavobacteriia</taxon>
        <taxon>Flavobacteriales</taxon>
        <taxon>Flavobacteriaceae</taxon>
        <taxon>Tenacibaculum</taxon>
    </lineage>
</organism>
<dbReference type="AlphaFoldDB" id="A0A420E0F7"/>
<dbReference type="EMBL" id="RAQM01000009">
    <property type="protein sequence ID" value="RKF03595.1"/>
    <property type="molecule type" value="Genomic_DNA"/>
</dbReference>
<accession>A0A420E0F7</accession>
<evidence type="ECO:0000313" key="2">
    <source>
        <dbReference type="Proteomes" id="UP000285780"/>
    </source>
</evidence>
<comment type="caution">
    <text evidence="1">The sequence shown here is derived from an EMBL/GenBank/DDBJ whole genome shotgun (WGS) entry which is preliminary data.</text>
</comment>
<gene>
    <name evidence="1" type="ORF">C8N26_1985</name>
</gene>
<keyword evidence="2" id="KW-1185">Reference proteome</keyword>
<name>A0A420E0F7_9FLAO</name>
<reference evidence="1 2" key="1">
    <citation type="submission" date="2018-09" db="EMBL/GenBank/DDBJ databases">
        <title>Genomic Encyclopedia of Archaeal and Bacterial Type Strains, Phase II (KMG-II): from individual species to whole genera.</title>
        <authorList>
            <person name="Goeker M."/>
        </authorList>
    </citation>
    <scope>NUCLEOTIDE SEQUENCE [LARGE SCALE GENOMIC DNA]</scope>
    <source>
        <strain evidence="1 2">DSM 16505</strain>
    </source>
</reference>
<dbReference type="Proteomes" id="UP000285780">
    <property type="component" value="Unassembled WGS sequence"/>
</dbReference>
<dbReference type="RefSeq" id="WP_120187120.1">
    <property type="nucleotide sequence ID" value="NZ_RAQM01000009.1"/>
</dbReference>
<proteinExistence type="predicted"/>
<evidence type="ECO:0000313" key="1">
    <source>
        <dbReference type="EMBL" id="RKF03595.1"/>
    </source>
</evidence>